<dbReference type="eggNOG" id="KOG4120">
    <property type="taxonomic scope" value="Eukaryota"/>
</dbReference>
<keyword evidence="3" id="KW-0234">DNA repair</keyword>
<dbReference type="InterPro" id="IPR036895">
    <property type="entry name" value="Uracil-DNA_glycosylase-like_sf"/>
</dbReference>
<dbReference type="SUPFAM" id="SSF52141">
    <property type="entry name" value="Uracil-DNA glycosylase-like"/>
    <property type="match status" value="1"/>
</dbReference>
<sequence length="301" mass="33644">MDCAQSLDHEHNDSESLGLQTLYSFQQSLVKFSYQTNSHSPGRSLLISRETGHKTTEGDSIEACADDDAQLDAEGQRSPAGTPAKKRRRVATPRQYAAPEKYAHLRPINDCLEEGLDIVFCGINPGRRSAELGHHFAHSSNHFWKCLHLSGLTNKQVPPTEDHTLPERFYIGLTNMVDRPTAEANELKDSEFIAGIAPLFRKISRYRPRFVAFVGLHTSKLVLKYVMRNKANKTARIKAFKPGLQNYKLVHQGGSQQVETLFYALPCTSGKVQGYQVNAAGQGTILIIGLITSPFCRYRTR</sequence>
<dbReference type="GO" id="GO:0006285">
    <property type="term" value="P:base-excision repair, AP site formation"/>
    <property type="evidence" value="ECO:0007669"/>
    <property type="project" value="InterPro"/>
</dbReference>
<name>A0A0W0EY38_MONRR</name>
<feature type="domain" description="Uracil-DNA glycosylase-like" evidence="5">
    <location>
        <begin position="115"/>
        <end position="230"/>
    </location>
</feature>
<gene>
    <name evidence="6" type="ORF">WG66_18450</name>
</gene>
<dbReference type="Gene3D" id="3.40.470.10">
    <property type="entry name" value="Uracil-DNA glycosylase-like domain"/>
    <property type="match status" value="1"/>
</dbReference>
<keyword evidence="1" id="KW-0227">DNA damage</keyword>
<comment type="caution">
    <text evidence="6">The sequence shown here is derived from an EMBL/GenBank/DDBJ whole genome shotgun (WGS) entry which is preliminary data.</text>
</comment>
<proteinExistence type="predicted"/>
<evidence type="ECO:0000259" key="5">
    <source>
        <dbReference type="Pfam" id="PF03167"/>
    </source>
</evidence>
<dbReference type="Pfam" id="PF03167">
    <property type="entry name" value="UDG"/>
    <property type="match status" value="1"/>
</dbReference>
<accession>A0A0W0EY38</accession>
<dbReference type="PANTHER" id="PTHR12159">
    <property type="entry name" value="G/T AND G/U MISMATCH-SPECIFIC DNA GLYCOSYLASE"/>
    <property type="match status" value="1"/>
</dbReference>
<dbReference type="GO" id="GO:0008263">
    <property type="term" value="F:pyrimidine-specific mismatch base pair DNA N-glycosylase activity"/>
    <property type="evidence" value="ECO:0007669"/>
    <property type="project" value="TreeGrafter"/>
</dbReference>
<dbReference type="InterPro" id="IPR015637">
    <property type="entry name" value="MUG/TDG"/>
</dbReference>
<dbReference type="PANTHER" id="PTHR12159:SF9">
    <property type="entry name" value="G_T MISMATCH-SPECIFIC THYMINE DNA GLYCOSYLASE"/>
    <property type="match status" value="1"/>
</dbReference>
<evidence type="ECO:0000256" key="3">
    <source>
        <dbReference type="ARBA" id="ARBA00023204"/>
    </source>
</evidence>
<evidence type="ECO:0000256" key="4">
    <source>
        <dbReference type="SAM" id="MobiDB-lite"/>
    </source>
</evidence>
<dbReference type="Proteomes" id="UP000054988">
    <property type="component" value="Unassembled WGS sequence"/>
</dbReference>
<dbReference type="CDD" id="cd10028">
    <property type="entry name" value="UDG-F2_TDG_MUG"/>
    <property type="match status" value="1"/>
</dbReference>
<evidence type="ECO:0000256" key="1">
    <source>
        <dbReference type="ARBA" id="ARBA00022763"/>
    </source>
</evidence>
<evidence type="ECO:0000313" key="7">
    <source>
        <dbReference type="Proteomes" id="UP000054988"/>
    </source>
</evidence>
<evidence type="ECO:0000256" key="2">
    <source>
        <dbReference type="ARBA" id="ARBA00022801"/>
    </source>
</evidence>
<organism evidence="6 7">
    <name type="scientific">Moniliophthora roreri</name>
    <name type="common">Frosty pod rot fungus</name>
    <name type="synonym">Monilia roreri</name>
    <dbReference type="NCBI Taxonomy" id="221103"/>
    <lineage>
        <taxon>Eukaryota</taxon>
        <taxon>Fungi</taxon>
        <taxon>Dikarya</taxon>
        <taxon>Basidiomycota</taxon>
        <taxon>Agaricomycotina</taxon>
        <taxon>Agaricomycetes</taxon>
        <taxon>Agaricomycetidae</taxon>
        <taxon>Agaricales</taxon>
        <taxon>Marasmiineae</taxon>
        <taxon>Marasmiaceae</taxon>
        <taxon>Moniliophthora</taxon>
    </lineage>
</organism>
<protein>
    <recommendedName>
        <fullName evidence="5">Uracil-DNA glycosylase-like domain-containing protein</fullName>
    </recommendedName>
</protein>
<reference evidence="6 7" key="1">
    <citation type="submission" date="2015-12" db="EMBL/GenBank/DDBJ databases">
        <title>Draft genome sequence of Moniliophthora roreri, the causal agent of frosty pod rot of cacao.</title>
        <authorList>
            <person name="Aime M.C."/>
            <person name="Diaz-Valderrama J.R."/>
            <person name="Kijpornyongpan T."/>
            <person name="Phillips-Mora W."/>
        </authorList>
    </citation>
    <scope>NUCLEOTIDE SEQUENCE [LARGE SCALE GENOMIC DNA]</scope>
    <source>
        <strain evidence="6 7">MCA 2952</strain>
    </source>
</reference>
<evidence type="ECO:0000313" key="6">
    <source>
        <dbReference type="EMBL" id="KTB29006.1"/>
    </source>
</evidence>
<dbReference type="EMBL" id="LATX01002457">
    <property type="protein sequence ID" value="KTB29006.1"/>
    <property type="molecule type" value="Genomic_DNA"/>
</dbReference>
<dbReference type="AlphaFoldDB" id="A0A0W0EY38"/>
<dbReference type="GO" id="GO:0004844">
    <property type="term" value="F:uracil DNA N-glycosylase activity"/>
    <property type="evidence" value="ECO:0007669"/>
    <property type="project" value="TreeGrafter"/>
</dbReference>
<feature type="region of interest" description="Disordered" evidence="4">
    <location>
        <begin position="72"/>
        <end position="95"/>
    </location>
</feature>
<dbReference type="InterPro" id="IPR005122">
    <property type="entry name" value="Uracil-DNA_glycosylase-like"/>
</dbReference>
<keyword evidence="2" id="KW-0378">Hydrolase</keyword>